<feature type="transmembrane region" description="Helical" evidence="1">
    <location>
        <begin position="305"/>
        <end position="324"/>
    </location>
</feature>
<dbReference type="STRING" id="1121022.GCA_000376105_00120"/>
<sequence length="562" mass="62791">MAVTSIWKTLGIKKTSDRKDIRRAYAAKLKVTNPEDDAEGFKALREAYERALNYAERPVAAPALSQGKVYIVKASEVSAFIAGPELAEKIEAPAPVVFADPHADFYTARLRLEKILRATSAEPDMRIKALQTVLDSPSLEALDIRAETEIWMAQLLLKTSPYSDPLIDRIIKRFGWRLQSRGLKTAYLTRRILTRSDDLAYLERLKNPTSEHHDAYKVLNAPPKPPGLWRKLFGDSAGVRALLDHLNTRHDGLLKDMNADSLAHWEAYFEKPRLKSTARWALMLAPILLALEAVIYNAGPQWREVALLLLIPTALTLSTILHHFAVIMPRHSLKKSWRLQGNHLLQFGWGPAVLLLLLLAAVPASWPLIVIIGILATLIAIWVSITGVPDQRESSIPWQMRAFLSEGYLIAWWAVVAFTMPPLTAIQMSLAVIAVCFVSAFGKMALLPLWFRLSRAWRISALPAIGAFTVGAGALLWQARDLAILQPVAVSAITIVTLLQRTPALTLEGWSFRLRWITFMGMSFATLHGGIDYMFLFGGFALLIWTVVSLIELTINQFRSEA</sequence>
<dbReference type="InterPro" id="IPR036869">
    <property type="entry name" value="J_dom_sf"/>
</dbReference>
<evidence type="ECO:0000313" key="2">
    <source>
        <dbReference type="EMBL" id="ESQ93869.1"/>
    </source>
</evidence>
<keyword evidence="3" id="KW-1185">Reference proteome</keyword>
<feature type="transmembrane region" description="Helical" evidence="1">
    <location>
        <begin position="280"/>
        <end position="299"/>
    </location>
</feature>
<comment type="caution">
    <text evidence="2">The sequence shown here is derived from an EMBL/GenBank/DDBJ whole genome shotgun (WGS) entry which is preliminary data.</text>
</comment>
<feature type="transmembrane region" description="Helical" evidence="1">
    <location>
        <begin position="368"/>
        <end position="388"/>
    </location>
</feature>
<evidence type="ECO:0008006" key="4">
    <source>
        <dbReference type="Google" id="ProtNLM"/>
    </source>
</evidence>
<organism evidence="2 3">
    <name type="scientific">Asticcacaulis benevestitus DSM 16100 = ATCC BAA-896</name>
    <dbReference type="NCBI Taxonomy" id="1121022"/>
    <lineage>
        <taxon>Bacteria</taxon>
        <taxon>Pseudomonadati</taxon>
        <taxon>Pseudomonadota</taxon>
        <taxon>Alphaproteobacteria</taxon>
        <taxon>Caulobacterales</taxon>
        <taxon>Caulobacteraceae</taxon>
        <taxon>Asticcacaulis</taxon>
    </lineage>
</organism>
<evidence type="ECO:0000256" key="1">
    <source>
        <dbReference type="SAM" id="Phobius"/>
    </source>
</evidence>
<gene>
    <name evidence="2" type="ORF">ABENE_04065</name>
</gene>
<keyword evidence="1" id="KW-0472">Membrane</keyword>
<keyword evidence="1" id="KW-1133">Transmembrane helix</keyword>
<evidence type="ECO:0000313" key="3">
    <source>
        <dbReference type="Proteomes" id="UP000017837"/>
    </source>
</evidence>
<dbReference type="SUPFAM" id="SSF46565">
    <property type="entry name" value="Chaperone J-domain"/>
    <property type="match status" value="1"/>
</dbReference>
<accession>V4Q2F4</accession>
<feature type="transmembrane region" description="Helical" evidence="1">
    <location>
        <begin position="535"/>
        <end position="555"/>
    </location>
</feature>
<name>V4Q2F4_9CAUL</name>
<protein>
    <recommendedName>
        <fullName evidence="4">J domain-containing protein</fullName>
    </recommendedName>
</protein>
<dbReference type="InterPro" id="IPR001623">
    <property type="entry name" value="DnaJ_domain"/>
</dbReference>
<dbReference type="Proteomes" id="UP000017837">
    <property type="component" value="Unassembled WGS sequence"/>
</dbReference>
<dbReference type="CDD" id="cd06257">
    <property type="entry name" value="DnaJ"/>
    <property type="match status" value="1"/>
</dbReference>
<dbReference type="eggNOG" id="COG0666">
    <property type="taxonomic scope" value="Bacteria"/>
</dbReference>
<dbReference type="OrthoDB" id="8094857at2"/>
<dbReference type="PATRIC" id="fig|1121022.4.peg.805"/>
<feature type="transmembrane region" description="Helical" evidence="1">
    <location>
        <begin position="344"/>
        <end position="362"/>
    </location>
</feature>
<proteinExistence type="predicted"/>
<feature type="transmembrane region" description="Helical" evidence="1">
    <location>
        <begin position="426"/>
        <end position="447"/>
    </location>
</feature>
<dbReference type="RefSeq" id="WP_018079806.1">
    <property type="nucleotide sequence ID" value="NZ_AQWM01000001.1"/>
</dbReference>
<dbReference type="EMBL" id="AWGB01000006">
    <property type="protein sequence ID" value="ESQ93869.1"/>
    <property type="molecule type" value="Genomic_DNA"/>
</dbReference>
<reference evidence="2 3" key="1">
    <citation type="journal article" date="2014" name="Nature">
        <title>Sequential evolution of bacterial morphology by co-option of a developmental regulator.</title>
        <authorList>
            <person name="Jiang C."/>
            <person name="Brown P.J."/>
            <person name="Ducret A."/>
            <person name="Brun Y.V."/>
        </authorList>
    </citation>
    <scope>NUCLEOTIDE SEQUENCE [LARGE SCALE GENOMIC DNA]</scope>
    <source>
        <strain evidence="2 3">DSM 16100</strain>
    </source>
</reference>
<dbReference type="AlphaFoldDB" id="V4Q2F4"/>
<feature type="transmembrane region" description="Helical" evidence="1">
    <location>
        <begin position="400"/>
        <end position="420"/>
    </location>
</feature>
<feature type="transmembrane region" description="Helical" evidence="1">
    <location>
        <begin position="459"/>
        <end position="477"/>
    </location>
</feature>
<keyword evidence="1" id="KW-0812">Transmembrane</keyword>